<gene>
    <name evidence="2" type="ORF">C1SCF055_LOCUS43925</name>
</gene>
<feature type="region of interest" description="Disordered" evidence="1">
    <location>
        <begin position="44"/>
        <end position="122"/>
    </location>
</feature>
<keyword evidence="4" id="KW-1185">Reference proteome</keyword>
<protein>
    <submittedName>
        <fullName evidence="2">Uncharacterized protein</fullName>
    </submittedName>
</protein>
<evidence type="ECO:0000313" key="2">
    <source>
        <dbReference type="EMBL" id="CAI4019423.1"/>
    </source>
</evidence>
<feature type="region of interest" description="Disordered" evidence="1">
    <location>
        <begin position="166"/>
        <end position="198"/>
    </location>
</feature>
<comment type="caution">
    <text evidence="2">The sequence shown here is derived from an EMBL/GenBank/DDBJ whole genome shotgun (WGS) entry which is preliminary data.</text>
</comment>
<reference evidence="2" key="1">
    <citation type="submission" date="2022-10" db="EMBL/GenBank/DDBJ databases">
        <authorList>
            <person name="Chen Y."/>
            <person name="Dougan E. K."/>
            <person name="Chan C."/>
            <person name="Rhodes N."/>
            <person name="Thang M."/>
        </authorList>
    </citation>
    <scope>NUCLEOTIDE SEQUENCE</scope>
</reference>
<dbReference type="Proteomes" id="UP001152797">
    <property type="component" value="Unassembled WGS sequence"/>
</dbReference>
<dbReference type="EMBL" id="CAMXCT030006749">
    <property type="protein sequence ID" value="CAL4806735.1"/>
    <property type="molecule type" value="Genomic_DNA"/>
</dbReference>
<name>A0A9P1GR88_9DINO</name>
<feature type="compositionally biased region" description="Acidic residues" evidence="1">
    <location>
        <begin position="54"/>
        <end position="63"/>
    </location>
</feature>
<organism evidence="2">
    <name type="scientific">Cladocopium goreaui</name>
    <dbReference type="NCBI Taxonomy" id="2562237"/>
    <lineage>
        <taxon>Eukaryota</taxon>
        <taxon>Sar</taxon>
        <taxon>Alveolata</taxon>
        <taxon>Dinophyceae</taxon>
        <taxon>Suessiales</taxon>
        <taxon>Symbiodiniaceae</taxon>
        <taxon>Cladocopium</taxon>
    </lineage>
</organism>
<evidence type="ECO:0000313" key="4">
    <source>
        <dbReference type="Proteomes" id="UP001152797"/>
    </source>
</evidence>
<sequence>MPKRSAAHGIHGNGDGEAACIAISKCPRVNDSRPWLMFIDSDCDDDPVIIPVDSSDEDSDLDMSGDKMMATESHISSPGSVTDVTDTETTAVSPKGNNEQDQDTIVEERGLPGSPQDSHNESEWWIPTSEEEAVEAYNANANAHGNDEDVAFEGARFLVASQGLPVPRHAQPHNVDVIPQTPPELHRPTTAITRRSPWNNPDPKVIIYDFGKEEGKKKYL</sequence>
<dbReference type="EMBL" id="CAMXCT010006749">
    <property type="protein sequence ID" value="CAI4019423.1"/>
    <property type="molecule type" value="Genomic_DNA"/>
</dbReference>
<dbReference type="AlphaFoldDB" id="A0A9P1GR88"/>
<reference evidence="3" key="2">
    <citation type="submission" date="2024-04" db="EMBL/GenBank/DDBJ databases">
        <authorList>
            <person name="Chen Y."/>
            <person name="Shah S."/>
            <person name="Dougan E. K."/>
            <person name="Thang M."/>
            <person name="Chan C."/>
        </authorList>
    </citation>
    <scope>NUCLEOTIDE SEQUENCE [LARGE SCALE GENOMIC DNA]</scope>
</reference>
<evidence type="ECO:0000256" key="1">
    <source>
        <dbReference type="SAM" id="MobiDB-lite"/>
    </source>
</evidence>
<accession>A0A9P1GR88</accession>
<evidence type="ECO:0000313" key="3">
    <source>
        <dbReference type="EMBL" id="CAL1172798.1"/>
    </source>
</evidence>
<proteinExistence type="predicted"/>
<feature type="compositionally biased region" description="Low complexity" evidence="1">
    <location>
        <begin position="81"/>
        <end position="90"/>
    </location>
</feature>
<dbReference type="EMBL" id="CAMXCT020006749">
    <property type="protein sequence ID" value="CAL1172798.1"/>
    <property type="molecule type" value="Genomic_DNA"/>
</dbReference>